<dbReference type="Pfam" id="PF00001">
    <property type="entry name" value="7tm_1"/>
    <property type="match status" value="1"/>
</dbReference>
<evidence type="ECO:0000256" key="5">
    <source>
        <dbReference type="ARBA" id="ARBA00023136"/>
    </source>
</evidence>
<feature type="transmembrane region" description="Helical" evidence="8">
    <location>
        <begin position="123"/>
        <end position="146"/>
    </location>
</feature>
<feature type="transmembrane region" description="Helical" evidence="8">
    <location>
        <begin position="174"/>
        <end position="194"/>
    </location>
</feature>
<feature type="compositionally biased region" description="Low complexity" evidence="7">
    <location>
        <begin position="414"/>
        <end position="425"/>
    </location>
</feature>
<dbReference type="Gene3D" id="1.20.1070.10">
    <property type="entry name" value="Rhodopsin 7-helix transmembrane proteins"/>
    <property type="match status" value="1"/>
</dbReference>
<dbReference type="PANTHER" id="PTHR24241">
    <property type="entry name" value="NEUROPEPTIDE RECEPTOR-RELATED G-PROTEIN COUPLED RECEPTOR"/>
    <property type="match status" value="1"/>
</dbReference>
<keyword evidence="10" id="KW-1185">Reference proteome</keyword>
<evidence type="ECO:0000256" key="7">
    <source>
        <dbReference type="SAM" id="MobiDB-lite"/>
    </source>
</evidence>
<dbReference type="InterPro" id="IPR000276">
    <property type="entry name" value="GPCR_Rhodpsn"/>
</dbReference>
<feature type="region of interest" description="Disordered" evidence="7">
    <location>
        <begin position="259"/>
        <end position="289"/>
    </location>
</feature>
<evidence type="ECO:0000313" key="11">
    <source>
        <dbReference type="RefSeq" id="XP_032825818.1"/>
    </source>
</evidence>
<evidence type="ECO:0000256" key="1">
    <source>
        <dbReference type="ARBA" id="ARBA00004651"/>
    </source>
</evidence>
<dbReference type="GO" id="GO:0042277">
    <property type="term" value="F:peptide binding"/>
    <property type="evidence" value="ECO:0007669"/>
    <property type="project" value="TreeGrafter"/>
</dbReference>
<dbReference type="GO" id="GO:0005886">
    <property type="term" value="C:plasma membrane"/>
    <property type="evidence" value="ECO:0007669"/>
    <property type="project" value="UniProtKB-SubCell"/>
</dbReference>
<evidence type="ECO:0000313" key="10">
    <source>
        <dbReference type="Proteomes" id="UP001318040"/>
    </source>
</evidence>
<comment type="subcellular location">
    <subcellularLocation>
        <location evidence="1">Cell membrane</location>
        <topology evidence="1">Multi-pass membrane protein</topology>
    </subcellularLocation>
</comment>
<dbReference type="GO" id="GO:0004930">
    <property type="term" value="F:G protein-coupled receptor activity"/>
    <property type="evidence" value="ECO:0007669"/>
    <property type="project" value="InterPro"/>
</dbReference>
<reference evidence="11" key="1">
    <citation type="submission" date="2025-08" db="UniProtKB">
        <authorList>
            <consortium name="RefSeq"/>
        </authorList>
    </citation>
    <scope>IDENTIFICATION</scope>
    <source>
        <tissue evidence="11">Sperm</tissue>
    </source>
</reference>
<dbReference type="AlphaFoldDB" id="A0AAJ7XA91"/>
<dbReference type="PRINTS" id="PR00237">
    <property type="entry name" value="GPCRRHODOPSN"/>
</dbReference>
<dbReference type="CDD" id="cd00637">
    <property type="entry name" value="7tm_classA_rhodopsin-like"/>
    <property type="match status" value="1"/>
</dbReference>
<proteinExistence type="predicted"/>
<dbReference type="PROSITE" id="PS50262">
    <property type="entry name" value="G_PROTEIN_RECEP_F1_2"/>
    <property type="match status" value="1"/>
</dbReference>
<keyword evidence="5 8" id="KW-0472">Membrane</keyword>
<dbReference type="SUPFAM" id="SSF81321">
    <property type="entry name" value="Family A G protein-coupled receptor-like"/>
    <property type="match status" value="1"/>
</dbReference>
<evidence type="ECO:0000256" key="2">
    <source>
        <dbReference type="ARBA" id="ARBA00022475"/>
    </source>
</evidence>
<keyword evidence="3 8" id="KW-0812">Transmembrane</keyword>
<feature type="region of interest" description="Disordered" evidence="7">
    <location>
        <begin position="403"/>
        <end position="470"/>
    </location>
</feature>
<feature type="region of interest" description="Disordered" evidence="7">
    <location>
        <begin position="327"/>
        <end position="346"/>
    </location>
</feature>
<feature type="domain" description="G-protein coupled receptors family 1 profile" evidence="9">
    <location>
        <begin position="25"/>
        <end position="373"/>
    </location>
</feature>
<evidence type="ECO:0000259" key="9">
    <source>
        <dbReference type="PROSITE" id="PS50262"/>
    </source>
</evidence>
<dbReference type="InterPro" id="IPR017452">
    <property type="entry name" value="GPCR_Rhodpsn_7TM"/>
</dbReference>
<feature type="transmembrane region" description="Helical" evidence="8">
    <location>
        <begin position="12"/>
        <end position="32"/>
    </location>
</feature>
<evidence type="ECO:0000256" key="3">
    <source>
        <dbReference type="ARBA" id="ARBA00022692"/>
    </source>
</evidence>
<dbReference type="PANTHER" id="PTHR24241:SF67">
    <property type="entry name" value="FREE FATTY ACID RECEPTOR 4"/>
    <property type="match status" value="1"/>
</dbReference>
<dbReference type="RefSeq" id="XP_032825818.1">
    <property type="nucleotide sequence ID" value="XM_032969927.1"/>
</dbReference>
<gene>
    <name evidence="11" type="primary">LOC116951389</name>
</gene>
<evidence type="ECO:0000256" key="6">
    <source>
        <dbReference type="ARBA" id="ARBA00023170"/>
    </source>
</evidence>
<keyword evidence="2" id="KW-1003">Cell membrane</keyword>
<feature type="transmembrane region" description="Helical" evidence="8">
    <location>
        <begin position="354"/>
        <end position="373"/>
    </location>
</feature>
<dbReference type="Proteomes" id="UP001318040">
    <property type="component" value="Chromosome 43"/>
</dbReference>
<sequence>MERGGVGLALETAAMGLVVLLGTAANVLSLAGELRSGASRRGPVAPLVASLAAGGLALLGPASVGVAARWTEGWRLGDAACRSVFALLVAGGAASLLSTAAISAARLRALSRGPSRGGSRRELGAAGLTAGVIWALAALAAIPAALGFTTRGFTYGTQEVVVCTLVWPGRGGSLSWVSSMFVMLLLLPAMVMTASHARIIQVLRSNRARLHRPPGAPSTAHTPEGVSGAPRDTEDPEPGPLPGSPPGFAVAAITRAFAGNPTARGDRHHRRQRWRRSETGGPRRTPVPPRERRLRVTLCVLLLALCLSWGPLFAVMWVAEADVAAGPRGDDGGGGGGGPRGDERSEGLTLTSTAFVWALAACLVGAAANPWLYGNLRSRLCVAGALRRSCCCRCRRWREAEDPERDSHGSRIRMPPATVPAMATPPGGGGGGGAGGPQDAPRPWGPTAAPLSQTRPTRGEESGVTLELSV</sequence>
<evidence type="ECO:0000256" key="8">
    <source>
        <dbReference type="SAM" id="Phobius"/>
    </source>
</evidence>
<dbReference type="GO" id="GO:0032870">
    <property type="term" value="P:cellular response to hormone stimulus"/>
    <property type="evidence" value="ECO:0007669"/>
    <property type="project" value="TreeGrafter"/>
</dbReference>
<protein>
    <submittedName>
        <fullName evidence="11">Uncharacterized protein LOC116951389</fullName>
    </submittedName>
</protein>
<evidence type="ECO:0000256" key="4">
    <source>
        <dbReference type="ARBA" id="ARBA00022989"/>
    </source>
</evidence>
<name>A0AAJ7XA91_PETMA</name>
<feature type="transmembrane region" description="Helical" evidence="8">
    <location>
        <begin position="84"/>
        <end position="102"/>
    </location>
</feature>
<dbReference type="KEGG" id="pmrn:116951389"/>
<feature type="compositionally biased region" description="Gly residues" evidence="7">
    <location>
        <begin position="426"/>
        <end position="436"/>
    </location>
</feature>
<accession>A0AAJ7XA91</accession>
<feature type="transmembrane region" description="Helical" evidence="8">
    <location>
        <begin position="44"/>
        <end position="64"/>
    </location>
</feature>
<keyword evidence="6" id="KW-0675">Receptor</keyword>
<feature type="region of interest" description="Disordered" evidence="7">
    <location>
        <begin position="210"/>
        <end position="246"/>
    </location>
</feature>
<feature type="transmembrane region" description="Helical" evidence="8">
    <location>
        <begin position="298"/>
        <end position="319"/>
    </location>
</feature>
<keyword evidence="4 8" id="KW-1133">Transmembrane helix</keyword>
<organism evidence="10 11">
    <name type="scientific">Petromyzon marinus</name>
    <name type="common">Sea lamprey</name>
    <dbReference type="NCBI Taxonomy" id="7757"/>
    <lineage>
        <taxon>Eukaryota</taxon>
        <taxon>Metazoa</taxon>
        <taxon>Chordata</taxon>
        <taxon>Craniata</taxon>
        <taxon>Vertebrata</taxon>
        <taxon>Cyclostomata</taxon>
        <taxon>Hyperoartia</taxon>
        <taxon>Petromyzontiformes</taxon>
        <taxon>Petromyzontidae</taxon>
        <taxon>Petromyzon</taxon>
    </lineage>
</organism>